<evidence type="ECO:0000313" key="2">
    <source>
        <dbReference type="EMBL" id="KAL3398205.1"/>
    </source>
</evidence>
<sequence length="152" mass="16051">MSARLLDFQALSKSSEPLENTLMSTWLRSSRPSSPAMVVPPPLAADITKRIVEAPAMAKDAPVPSLKEFSSGDQDEKLARLEGLIRGLADYGVRSTTTINGALGSALLEAGRGGCIHTVLDEEKATRNVATTGRCGSEAHHRSPPARARAGC</sequence>
<keyword evidence="3" id="KW-1185">Reference proteome</keyword>
<evidence type="ECO:0000256" key="1">
    <source>
        <dbReference type="SAM" id="MobiDB-lite"/>
    </source>
</evidence>
<proteinExistence type="predicted"/>
<reference evidence="2 3" key="1">
    <citation type="journal article" date="2024" name="bioRxiv">
        <title>A reference genome for Trichogramma kaykai: A tiny desert-dwelling parasitoid wasp with competing sex-ratio distorters.</title>
        <authorList>
            <person name="Culotta J."/>
            <person name="Lindsey A.R."/>
        </authorList>
    </citation>
    <scope>NUCLEOTIDE SEQUENCE [LARGE SCALE GENOMIC DNA]</scope>
    <source>
        <strain evidence="2 3">KSX58</strain>
    </source>
</reference>
<organism evidence="2 3">
    <name type="scientific">Trichogramma kaykai</name>
    <dbReference type="NCBI Taxonomy" id="54128"/>
    <lineage>
        <taxon>Eukaryota</taxon>
        <taxon>Metazoa</taxon>
        <taxon>Ecdysozoa</taxon>
        <taxon>Arthropoda</taxon>
        <taxon>Hexapoda</taxon>
        <taxon>Insecta</taxon>
        <taxon>Pterygota</taxon>
        <taxon>Neoptera</taxon>
        <taxon>Endopterygota</taxon>
        <taxon>Hymenoptera</taxon>
        <taxon>Apocrita</taxon>
        <taxon>Proctotrupomorpha</taxon>
        <taxon>Chalcidoidea</taxon>
        <taxon>Trichogrammatidae</taxon>
        <taxon>Trichogramma</taxon>
    </lineage>
</organism>
<evidence type="ECO:0000313" key="3">
    <source>
        <dbReference type="Proteomes" id="UP001627154"/>
    </source>
</evidence>
<comment type="caution">
    <text evidence="2">The sequence shown here is derived from an EMBL/GenBank/DDBJ whole genome shotgun (WGS) entry which is preliminary data.</text>
</comment>
<protein>
    <submittedName>
        <fullName evidence="2">Uncharacterized protein</fullName>
    </submittedName>
</protein>
<dbReference type="AlphaFoldDB" id="A0ABD2WZE5"/>
<accession>A0ABD2WZE5</accession>
<dbReference type="Proteomes" id="UP001627154">
    <property type="component" value="Unassembled WGS sequence"/>
</dbReference>
<feature type="region of interest" description="Disordered" evidence="1">
    <location>
        <begin position="132"/>
        <end position="152"/>
    </location>
</feature>
<gene>
    <name evidence="2" type="ORF">TKK_008410</name>
</gene>
<dbReference type="EMBL" id="JBJJXI010000060">
    <property type="protein sequence ID" value="KAL3398205.1"/>
    <property type="molecule type" value="Genomic_DNA"/>
</dbReference>
<name>A0ABD2WZE5_9HYME</name>